<dbReference type="EMBL" id="REGN01000564">
    <property type="protein sequence ID" value="RNA40956.1"/>
    <property type="molecule type" value="Genomic_DNA"/>
</dbReference>
<feature type="compositionally biased region" description="Low complexity" evidence="2">
    <location>
        <begin position="1114"/>
        <end position="1126"/>
    </location>
</feature>
<feature type="compositionally biased region" description="Basic and acidic residues" evidence="2">
    <location>
        <begin position="990"/>
        <end position="1006"/>
    </location>
</feature>
<evidence type="ECO:0000313" key="4">
    <source>
        <dbReference type="Proteomes" id="UP000276133"/>
    </source>
</evidence>
<feature type="coiled-coil region" evidence="1">
    <location>
        <begin position="1344"/>
        <end position="1429"/>
    </location>
</feature>
<dbReference type="Proteomes" id="UP000276133">
    <property type="component" value="Unassembled WGS sequence"/>
</dbReference>
<reference evidence="3 4" key="1">
    <citation type="journal article" date="2018" name="Sci. Rep.">
        <title>Genomic signatures of local adaptation to the degree of environmental predictability in rotifers.</title>
        <authorList>
            <person name="Franch-Gras L."/>
            <person name="Hahn C."/>
            <person name="Garcia-Roger E.M."/>
            <person name="Carmona M.J."/>
            <person name="Serra M."/>
            <person name="Gomez A."/>
        </authorList>
    </citation>
    <scope>NUCLEOTIDE SEQUENCE [LARGE SCALE GENOMIC DNA]</scope>
    <source>
        <strain evidence="3">HYR1</strain>
    </source>
</reference>
<evidence type="ECO:0000256" key="1">
    <source>
        <dbReference type="SAM" id="Coils"/>
    </source>
</evidence>
<feature type="region of interest" description="Disordered" evidence="2">
    <location>
        <begin position="971"/>
        <end position="1090"/>
    </location>
</feature>
<feature type="compositionally biased region" description="Polar residues" evidence="2">
    <location>
        <begin position="935"/>
        <end position="944"/>
    </location>
</feature>
<feature type="compositionally biased region" description="Low complexity" evidence="2">
    <location>
        <begin position="356"/>
        <end position="365"/>
    </location>
</feature>
<sequence>MVSSVAKKDLTHDWENERYKDYQESMRNFQSSSKSETKIPKSDKKTSKQEIFLPKTRLSRTGQLLLFTNDDETDLYQAKISSILAKKSYSKKWIEDVGQELNLEAAKFLDERLNENLDTFLNNRKSIGKIIGKNSNFLVQDLNGKSGKDRRLQKTPYLEYLPTNFDTKSELANALKSLNSSENLERTSSSHQNRISGLSFAEIVESNSSDDEKNAPILSRLSSQPILSTQALINKLSSSARIDNKLPAKTLENSGENDEKSADLVANIQESEIAISYKETFEPEFSTSGKQSSRKVKSSARDDKSDRANKKANEFQNSILNSKKILEKRYVIRTQNNSPNIINKKTTDNSETISLSNTKSTKSNSQRNSATINRPTTYSAARKKIISPKLTDSDNTRHNFDSLAISGANKYDADDFANLPGKIQSSFYSSFVNNRAPNTPLPSHDKPFTSASITKPFVHFKPATDDENLEPITISVTEIENELTGNSIKIRRFFDRQSIRINKMNIKQDPKQTFSNQVSKSFSAQSSRKRENKQFIEEKMEPEIENFSIKLIPKINRTKSAPMKNTSQTNFLMPSLELGVDSNQSDFKQKNAEPSEIFNDLAEKSQNSELNQNAEDTTAIQPKQDSDDEKIITQNADIDLSPNKEENNSDKNYLSADYVDNLSISSRVSSVRKNSSDWVYYENNSEKTENESEAYEKLSKPDKITDDKNLEEASSSDYQQIMSSRLNSDQEISYKEYTSYDDTDLSAKIETILEENSAQILANNFENQAKNEIILSPKYNDLDEDSGKIVVDKIAENKDSQNIDEIVVNDSKEDIHPNQAELIEEIDKIDAKEEAVSDKVDSRNEFNFIDNENGRVDSKEEFNSSQVEVPREETASNNVDGKEEINKSGQIEADKIEPVEKRDLNEGTLSAEALMGQQVEKANLENIKFEPIKDLTNNSENTMSGPFEEGEKNEEITNTGNRKISISIVIKQPELTEESSSTFGTNLPLEKTESDQNLSKKVEKKNSITNDQDNEIRKEKELDLAKMFKENVEKQRQILQESNQVPPKRQNDQKNLSENDNKSSVSEKQTKKVEFSDHVQEQIIAPSTNDTLEFSKTEKLNLTECKKSTDFGTKNNFSENKNFSNKPTSDALHKLIGIEDTQNVLKPKEDESKSAEKSSKYKINLSKIDDLLGIKSEEKSSAQEINNEPKKIQKPVKESKFERKMREKRDRYKNFPYLQLPWDSYETVVDQEAFKEAFSIPDVLNPLIHQIDPENISVDELVLERRILEDKILELRQEKLNILTMTDEDRAKMAKKNDKKKGNKKSVDLKVKQDIDLKERVIREERIRLQNEAFKIKLERDNVGKLMDEALSEKEKEIENLNNELVSNQKELNSQLNSIMEQISYLEGTEDQIREVLAQARVELRNRIKQNQQEARKNLREMHEERKESKLFDFNVKKKELEWLLGMYTDSPEELEKIKAKQETLESEIEQWLFKFENDCIDQEKEIEDREVEEDNMLITMEHDEEENSLKSIKQEQFELLQEKKSLIENFEEIKTKIIQRIEIVKQEKEIMEDEKKKFEINILMDIERQKQKLLEILEAEKDAKDEIKMEVEKYKQTLFLRREKNLSLKSDLSFLTHSHNITKPYVFSYVTHWPIELFAKPFDQDKIKKSKPKK</sequence>
<feature type="compositionally biased region" description="Basic and acidic residues" evidence="2">
    <location>
        <begin position="1014"/>
        <end position="1036"/>
    </location>
</feature>
<feature type="region of interest" description="Disordered" evidence="2">
    <location>
        <begin position="283"/>
        <end position="312"/>
    </location>
</feature>
<comment type="caution">
    <text evidence="3">The sequence shown here is derived from an EMBL/GenBank/DDBJ whole genome shotgun (WGS) entry which is preliminary data.</text>
</comment>
<feature type="coiled-coil region" evidence="1">
    <location>
        <begin position="1528"/>
        <end position="1598"/>
    </location>
</feature>
<organism evidence="3 4">
    <name type="scientific">Brachionus plicatilis</name>
    <name type="common">Marine rotifer</name>
    <name type="synonym">Brachionus muelleri</name>
    <dbReference type="NCBI Taxonomy" id="10195"/>
    <lineage>
        <taxon>Eukaryota</taxon>
        <taxon>Metazoa</taxon>
        <taxon>Spiralia</taxon>
        <taxon>Gnathifera</taxon>
        <taxon>Rotifera</taxon>
        <taxon>Eurotatoria</taxon>
        <taxon>Monogononta</taxon>
        <taxon>Pseudotrocha</taxon>
        <taxon>Ploima</taxon>
        <taxon>Brachionidae</taxon>
        <taxon>Brachionus</taxon>
    </lineage>
</organism>
<feature type="compositionally biased region" description="Basic and acidic residues" evidence="2">
    <location>
        <begin position="299"/>
        <end position="312"/>
    </location>
</feature>
<feature type="region of interest" description="Disordered" evidence="2">
    <location>
        <begin position="684"/>
        <end position="704"/>
    </location>
</feature>
<gene>
    <name evidence="3" type="ORF">BpHYR1_044479</name>
</gene>
<feature type="region of interest" description="Disordered" evidence="2">
    <location>
        <begin position="857"/>
        <end position="901"/>
    </location>
</feature>
<feature type="compositionally biased region" description="Polar residues" evidence="2">
    <location>
        <begin position="339"/>
        <end position="355"/>
    </location>
</feature>
<accession>A0A3M7SZ09</accession>
<feature type="compositionally biased region" description="Polar residues" evidence="2">
    <location>
        <begin position="608"/>
        <end position="623"/>
    </location>
</feature>
<name>A0A3M7SZ09_BRAPC</name>
<dbReference type="OrthoDB" id="6288961at2759"/>
<feature type="region of interest" description="Disordered" evidence="2">
    <location>
        <begin position="1108"/>
        <end position="1128"/>
    </location>
</feature>
<protein>
    <submittedName>
        <fullName evidence="3">Golgin subfamily A member 6 22 isoform X3</fullName>
    </submittedName>
</protein>
<feature type="compositionally biased region" description="Basic and acidic residues" evidence="2">
    <location>
        <begin position="869"/>
        <end position="901"/>
    </location>
</feature>
<feature type="region of interest" description="Disordered" evidence="2">
    <location>
        <begin position="933"/>
        <end position="959"/>
    </location>
</feature>
<feature type="compositionally biased region" description="Polar residues" evidence="2">
    <location>
        <begin position="25"/>
        <end position="34"/>
    </location>
</feature>
<evidence type="ECO:0000256" key="2">
    <source>
        <dbReference type="SAM" id="MobiDB-lite"/>
    </source>
</evidence>
<feature type="region of interest" description="Disordered" evidence="2">
    <location>
        <begin position="339"/>
        <end position="372"/>
    </location>
</feature>
<feature type="compositionally biased region" description="Basic and acidic residues" evidence="2">
    <location>
        <begin position="1068"/>
        <end position="1080"/>
    </location>
</feature>
<keyword evidence="4" id="KW-1185">Reference proteome</keyword>
<keyword evidence="1" id="KW-0175">Coiled coil</keyword>
<feature type="compositionally biased region" description="Basic and acidic residues" evidence="2">
    <location>
        <begin position="1049"/>
        <end position="1061"/>
    </location>
</feature>
<feature type="region of interest" description="Disordered" evidence="2">
    <location>
        <begin position="25"/>
        <end position="47"/>
    </location>
</feature>
<evidence type="ECO:0000313" key="3">
    <source>
        <dbReference type="EMBL" id="RNA40956.1"/>
    </source>
</evidence>
<proteinExistence type="predicted"/>
<feature type="region of interest" description="Disordered" evidence="2">
    <location>
        <begin position="608"/>
        <end position="629"/>
    </location>
</feature>
<feature type="compositionally biased region" description="Basic and acidic residues" evidence="2">
    <location>
        <begin position="35"/>
        <end position="47"/>
    </location>
</feature>
<dbReference type="STRING" id="10195.A0A3M7SZ09"/>